<feature type="non-terminal residue" evidence="3">
    <location>
        <position position="181"/>
    </location>
</feature>
<proteinExistence type="predicted"/>
<dbReference type="EMBL" id="WNYA01000011">
    <property type="protein sequence ID" value="KAG8551374.1"/>
    <property type="molecule type" value="Genomic_DNA"/>
</dbReference>
<dbReference type="Proteomes" id="UP000824782">
    <property type="component" value="Unassembled WGS sequence"/>
</dbReference>
<evidence type="ECO:0000313" key="4">
    <source>
        <dbReference type="Proteomes" id="UP000824782"/>
    </source>
</evidence>
<feature type="compositionally biased region" description="Basic and acidic residues" evidence="2">
    <location>
        <begin position="7"/>
        <end position="18"/>
    </location>
</feature>
<evidence type="ECO:0000256" key="1">
    <source>
        <dbReference type="SAM" id="Coils"/>
    </source>
</evidence>
<gene>
    <name evidence="3" type="ORF">GDO81_004080</name>
</gene>
<protein>
    <submittedName>
        <fullName evidence="3">Uncharacterized protein</fullName>
    </submittedName>
</protein>
<evidence type="ECO:0000313" key="3">
    <source>
        <dbReference type="EMBL" id="KAG8551374.1"/>
    </source>
</evidence>
<reference evidence="3" key="1">
    <citation type="thesis" date="2020" institute="ProQuest LLC" country="789 East Eisenhower Parkway, Ann Arbor, MI, USA">
        <title>Comparative Genomics and Chromosome Evolution.</title>
        <authorList>
            <person name="Mudd A.B."/>
        </authorList>
    </citation>
    <scope>NUCLEOTIDE SEQUENCE</scope>
    <source>
        <strain evidence="3">237g6f4</strain>
        <tissue evidence="3">Blood</tissue>
    </source>
</reference>
<sequence length="181" mass="21173">MAVVLAGDDKDIHTRFDTRPPPCGDAYEKEQKAKDTIHSLKEEINNLTKLVEQGSGLSMGQEHSLNDLLNIKEELTRERDQLLSEVVKLRESLMQAANQQQEAERLKEEAEQNIAQFQQEIQMRQNEASREARKKEKLEKDLRNVQSELDLKQNEMRTLQQTLQKNKEELQKLEQQLKEHK</sequence>
<evidence type="ECO:0000256" key="2">
    <source>
        <dbReference type="SAM" id="MobiDB-lite"/>
    </source>
</evidence>
<comment type="caution">
    <text evidence="3">The sequence shown here is derived from an EMBL/GenBank/DDBJ whole genome shotgun (WGS) entry which is preliminary data.</text>
</comment>
<feature type="coiled-coil region" evidence="1">
    <location>
        <begin position="30"/>
        <end position="180"/>
    </location>
</feature>
<keyword evidence="1" id="KW-0175">Coiled coil</keyword>
<name>A0AAV6ZPW6_ENGPU</name>
<keyword evidence="4" id="KW-1185">Reference proteome</keyword>
<organism evidence="3 4">
    <name type="scientific">Engystomops pustulosus</name>
    <name type="common">Tungara frog</name>
    <name type="synonym">Physalaemus pustulosus</name>
    <dbReference type="NCBI Taxonomy" id="76066"/>
    <lineage>
        <taxon>Eukaryota</taxon>
        <taxon>Metazoa</taxon>
        <taxon>Chordata</taxon>
        <taxon>Craniata</taxon>
        <taxon>Vertebrata</taxon>
        <taxon>Euteleostomi</taxon>
        <taxon>Amphibia</taxon>
        <taxon>Batrachia</taxon>
        <taxon>Anura</taxon>
        <taxon>Neobatrachia</taxon>
        <taxon>Hyloidea</taxon>
        <taxon>Leptodactylidae</taxon>
        <taxon>Leiuperinae</taxon>
        <taxon>Engystomops</taxon>
    </lineage>
</organism>
<feature type="region of interest" description="Disordered" evidence="2">
    <location>
        <begin position="1"/>
        <end position="25"/>
    </location>
</feature>
<accession>A0AAV6ZPW6</accession>
<dbReference type="AlphaFoldDB" id="A0AAV6ZPW6"/>